<comment type="caution">
    <text evidence="1">The sequence shown here is derived from an EMBL/GenBank/DDBJ whole genome shotgun (WGS) entry which is preliminary data.</text>
</comment>
<dbReference type="Proteomes" id="UP001596047">
    <property type="component" value="Unassembled WGS sequence"/>
</dbReference>
<accession>A0ABW0VXF4</accession>
<evidence type="ECO:0008006" key="3">
    <source>
        <dbReference type="Google" id="ProtNLM"/>
    </source>
</evidence>
<dbReference type="EMBL" id="JBHSOW010000047">
    <property type="protein sequence ID" value="MFC5650300.1"/>
    <property type="molecule type" value="Genomic_DNA"/>
</dbReference>
<organism evidence="1 2">
    <name type="scientific">Paenibacillus solisilvae</name>
    <dbReference type="NCBI Taxonomy" id="2486751"/>
    <lineage>
        <taxon>Bacteria</taxon>
        <taxon>Bacillati</taxon>
        <taxon>Bacillota</taxon>
        <taxon>Bacilli</taxon>
        <taxon>Bacillales</taxon>
        <taxon>Paenibacillaceae</taxon>
        <taxon>Paenibacillus</taxon>
    </lineage>
</organism>
<evidence type="ECO:0000313" key="1">
    <source>
        <dbReference type="EMBL" id="MFC5650300.1"/>
    </source>
</evidence>
<reference evidence="2" key="1">
    <citation type="journal article" date="2019" name="Int. J. Syst. Evol. Microbiol.">
        <title>The Global Catalogue of Microorganisms (GCM) 10K type strain sequencing project: providing services to taxonomists for standard genome sequencing and annotation.</title>
        <authorList>
            <consortium name="The Broad Institute Genomics Platform"/>
            <consortium name="The Broad Institute Genome Sequencing Center for Infectious Disease"/>
            <person name="Wu L."/>
            <person name="Ma J."/>
        </authorList>
    </citation>
    <scope>NUCLEOTIDE SEQUENCE [LARGE SCALE GENOMIC DNA]</scope>
    <source>
        <strain evidence="2">CGMCC 1.3240</strain>
    </source>
</reference>
<gene>
    <name evidence="1" type="ORF">ACFPYJ_14410</name>
</gene>
<keyword evidence="2" id="KW-1185">Reference proteome</keyword>
<protein>
    <recommendedName>
        <fullName evidence="3">DUF2642 domain-containing protein</fullName>
    </recommendedName>
</protein>
<sequence>MFNPNTNQSQSAPSVQQKAMNLIGRQVGLSLKNGQGVSGVLCSVQGGQVFLIQYLYAAQFATFHYAFNDIADILPFPACQTG</sequence>
<evidence type="ECO:0000313" key="2">
    <source>
        <dbReference type="Proteomes" id="UP001596047"/>
    </source>
</evidence>
<proteinExistence type="predicted"/>
<name>A0ABW0VXF4_9BACL</name>
<dbReference type="RefSeq" id="WP_379188846.1">
    <property type="nucleotide sequence ID" value="NZ_JBHSOW010000047.1"/>
</dbReference>